<keyword evidence="2" id="KW-1185">Reference proteome</keyword>
<evidence type="ECO:0000313" key="2">
    <source>
        <dbReference type="Proteomes" id="UP000593562"/>
    </source>
</evidence>
<dbReference type="EMBL" id="JAAARO010000015">
    <property type="protein sequence ID" value="KAF5735176.1"/>
    <property type="molecule type" value="Genomic_DNA"/>
</dbReference>
<protein>
    <submittedName>
        <fullName evidence="1">Uncharacterized protein</fullName>
    </submittedName>
</protein>
<accession>A0A7J7CMN6</accession>
<reference evidence="1 2" key="1">
    <citation type="journal article" date="2020" name="Nat. Commun.">
        <title>Genome of Tripterygium wilfordii and identification of cytochrome P450 involved in triptolide biosynthesis.</title>
        <authorList>
            <person name="Tu L."/>
            <person name="Su P."/>
            <person name="Zhang Z."/>
            <person name="Gao L."/>
            <person name="Wang J."/>
            <person name="Hu T."/>
            <person name="Zhou J."/>
            <person name="Zhang Y."/>
            <person name="Zhao Y."/>
            <person name="Liu Y."/>
            <person name="Song Y."/>
            <person name="Tong Y."/>
            <person name="Lu Y."/>
            <person name="Yang J."/>
            <person name="Xu C."/>
            <person name="Jia M."/>
            <person name="Peters R.J."/>
            <person name="Huang L."/>
            <person name="Gao W."/>
        </authorList>
    </citation>
    <scope>NUCLEOTIDE SEQUENCE [LARGE SCALE GENOMIC DNA]</scope>
    <source>
        <strain evidence="2">cv. XIE 37</strain>
        <tissue evidence="1">Leaf</tissue>
    </source>
</reference>
<dbReference type="Proteomes" id="UP000593562">
    <property type="component" value="Unassembled WGS sequence"/>
</dbReference>
<name>A0A7J7CMN6_TRIWF</name>
<proteinExistence type="predicted"/>
<sequence length="135" mass="14800">MAHNELVHEEMSTYVSQLMLSETGKPTLIWQAVGILFNKESFTLGKALTAPFKHRQIAFLSSRVLTVAASCWSPLQQAGARFESLPIANPTQAAALASTALHGTAASLTLASKNKRERSKTIEKKMLFIVELLEM</sequence>
<comment type="caution">
    <text evidence="1">The sequence shown here is derived from an EMBL/GenBank/DDBJ whole genome shotgun (WGS) entry which is preliminary data.</text>
</comment>
<evidence type="ECO:0000313" key="1">
    <source>
        <dbReference type="EMBL" id="KAF5735176.1"/>
    </source>
</evidence>
<organism evidence="1 2">
    <name type="scientific">Tripterygium wilfordii</name>
    <name type="common">Thunder God vine</name>
    <dbReference type="NCBI Taxonomy" id="458696"/>
    <lineage>
        <taxon>Eukaryota</taxon>
        <taxon>Viridiplantae</taxon>
        <taxon>Streptophyta</taxon>
        <taxon>Embryophyta</taxon>
        <taxon>Tracheophyta</taxon>
        <taxon>Spermatophyta</taxon>
        <taxon>Magnoliopsida</taxon>
        <taxon>eudicotyledons</taxon>
        <taxon>Gunneridae</taxon>
        <taxon>Pentapetalae</taxon>
        <taxon>rosids</taxon>
        <taxon>fabids</taxon>
        <taxon>Celastrales</taxon>
        <taxon>Celastraceae</taxon>
        <taxon>Tripterygium</taxon>
    </lineage>
</organism>
<dbReference type="InParanoid" id="A0A7J7CMN6"/>
<gene>
    <name evidence="1" type="ORF">HS088_TW15G00676</name>
</gene>
<dbReference type="AlphaFoldDB" id="A0A7J7CMN6"/>